<dbReference type="PANTHER" id="PTHR35726">
    <property type="entry name" value="GLUTAMIC ACID-RICH PROTEIN-LIKE"/>
    <property type="match status" value="1"/>
</dbReference>
<comment type="caution">
    <text evidence="2">The sequence shown here is derived from an EMBL/GenBank/DDBJ whole genome shotgun (WGS) entry which is preliminary data.</text>
</comment>
<evidence type="ECO:0000256" key="1">
    <source>
        <dbReference type="SAM" id="MobiDB-lite"/>
    </source>
</evidence>
<sequence length="135" mass="14998">MDYCGSLVGEATGDSEADLDPYAAGRREAWPEFVEDNEEDAQSCVCDSRGVSCSNGSVLADEDEEGEDEGEDGTWDDDDDDDQCQMGFCENAVARPETVGNEEEEEEDGVVNEEVPKRNVLITEMEDRLFWETCF</sequence>
<protein>
    <submittedName>
        <fullName evidence="2">Uncharacterized protein</fullName>
    </submittedName>
</protein>
<proteinExistence type="predicted"/>
<gene>
    <name evidence="2" type="ORF">H6P81_002046</name>
</gene>
<keyword evidence="3" id="KW-1185">Reference proteome</keyword>
<feature type="region of interest" description="Disordered" evidence="1">
    <location>
        <begin position="54"/>
        <end position="84"/>
    </location>
</feature>
<feature type="compositionally biased region" description="Acidic residues" evidence="1">
    <location>
        <begin position="60"/>
        <end position="83"/>
    </location>
</feature>
<evidence type="ECO:0000313" key="3">
    <source>
        <dbReference type="Proteomes" id="UP000825729"/>
    </source>
</evidence>
<dbReference type="PANTHER" id="PTHR35726:SF4">
    <property type="entry name" value="GLUTAMIC ACID-RICH PROTEIN-LIKE"/>
    <property type="match status" value="1"/>
</dbReference>
<name>A0AAV7F8W7_ARIFI</name>
<organism evidence="2 3">
    <name type="scientific">Aristolochia fimbriata</name>
    <name type="common">White veined hardy Dutchman's pipe vine</name>
    <dbReference type="NCBI Taxonomy" id="158543"/>
    <lineage>
        <taxon>Eukaryota</taxon>
        <taxon>Viridiplantae</taxon>
        <taxon>Streptophyta</taxon>
        <taxon>Embryophyta</taxon>
        <taxon>Tracheophyta</taxon>
        <taxon>Spermatophyta</taxon>
        <taxon>Magnoliopsida</taxon>
        <taxon>Magnoliidae</taxon>
        <taxon>Piperales</taxon>
        <taxon>Aristolochiaceae</taxon>
        <taxon>Aristolochia</taxon>
    </lineage>
</organism>
<dbReference type="AlphaFoldDB" id="A0AAV7F8W7"/>
<evidence type="ECO:0000313" key="2">
    <source>
        <dbReference type="EMBL" id="KAG9457538.1"/>
    </source>
</evidence>
<accession>A0AAV7F8W7</accession>
<reference evidence="2 3" key="1">
    <citation type="submission" date="2021-07" db="EMBL/GenBank/DDBJ databases">
        <title>The Aristolochia fimbriata genome: insights into angiosperm evolution, floral development and chemical biosynthesis.</title>
        <authorList>
            <person name="Jiao Y."/>
        </authorList>
    </citation>
    <scope>NUCLEOTIDE SEQUENCE [LARGE SCALE GENOMIC DNA]</scope>
    <source>
        <strain evidence="2">IBCAS-2021</strain>
        <tissue evidence="2">Leaf</tissue>
    </source>
</reference>
<feature type="region of interest" description="Disordered" evidence="1">
    <location>
        <begin position="1"/>
        <end position="20"/>
    </location>
</feature>
<dbReference type="EMBL" id="JAINDJ010000002">
    <property type="protein sequence ID" value="KAG9457538.1"/>
    <property type="molecule type" value="Genomic_DNA"/>
</dbReference>
<dbReference type="Proteomes" id="UP000825729">
    <property type="component" value="Unassembled WGS sequence"/>
</dbReference>